<dbReference type="RefSeq" id="WP_166276691.1">
    <property type="nucleotide sequence ID" value="NZ_JAAFGS010000006.1"/>
</dbReference>
<gene>
    <name evidence="2" type="ORF">GYN08_17155</name>
</gene>
<keyword evidence="3" id="KW-1185">Reference proteome</keyword>
<comment type="caution">
    <text evidence="2">The sequence shown here is derived from an EMBL/GenBank/DDBJ whole genome shotgun (WGS) entry which is preliminary data.</text>
</comment>
<sequence>MKKILALASITLLTFSVLGCSKQSPSTRDSANETVNGSPMDYAAQAAPNYATMDLAEHFSTLDALTHDSQLIAEVELDGQTEKIAYEGADFLLSSALVTEVISGDAAYLDQNIKILDVESYNIQLTKESNRFILFMDKYEGPVASEEAFVTKGVYQGRYNINANNQVDYNAGEYQGITTFQDDIQKMNVNSFKELIKSSLKSS</sequence>
<name>A0ABX0F9P0_9BACL</name>
<evidence type="ECO:0000313" key="3">
    <source>
        <dbReference type="Proteomes" id="UP000800303"/>
    </source>
</evidence>
<protein>
    <recommendedName>
        <fullName evidence="4">Lipoprotein</fullName>
    </recommendedName>
</protein>
<dbReference type="Proteomes" id="UP000800303">
    <property type="component" value="Unassembled WGS sequence"/>
</dbReference>
<reference evidence="2 3" key="1">
    <citation type="submission" date="2020-01" db="EMBL/GenBank/DDBJ databases">
        <title>Polyphasic characterisation and genomic insights into a novel alkali tolerant bacterium VR-M41.</title>
        <authorList>
            <person name="Vemuluri V.R."/>
        </authorList>
    </citation>
    <scope>NUCLEOTIDE SEQUENCE [LARGE SCALE GENOMIC DNA]</scope>
    <source>
        <strain evidence="2 3">VR-M41</strain>
    </source>
</reference>
<evidence type="ECO:0008006" key="4">
    <source>
        <dbReference type="Google" id="ProtNLM"/>
    </source>
</evidence>
<accession>A0ABX0F9P0</accession>
<organism evidence="2 3">
    <name type="scientific">Saccharibacillus alkalitolerans</name>
    <dbReference type="NCBI Taxonomy" id="2705290"/>
    <lineage>
        <taxon>Bacteria</taxon>
        <taxon>Bacillati</taxon>
        <taxon>Bacillota</taxon>
        <taxon>Bacilli</taxon>
        <taxon>Bacillales</taxon>
        <taxon>Paenibacillaceae</taxon>
        <taxon>Saccharibacillus</taxon>
    </lineage>
</organism>
<feature type="chain" id="PRO_5045853518" description="Lipoprotein" evidence="1">
    <location>
        <begin position="20"/>
        <end position="203"/>
    </location>
</feature>
<keyword evidence="1" id="KW-0732">Signal</keyword>
<dbReference type="EMBL" id="JAAFGS010000006">
    <property type="protein sequence ID" value="NGZ77038.1"/>
    <property type="molecule type" value="Genomic_DNA"/>
</dbReference>
<evidence type="ECO:0000256" key="1">
    <source>
        <dbReference type="SAM" id="SignalP"/>
    </source>
</evidence>
<proteinExistence type="predicted"/>
<dbReference type="PROSITE" id="PS51257">
    <property type="entry name" value="PROKAR_LIPOPROTEIN"/>
    <property type="match status" value="1"/>
</dbReference>
<feature type="signal peptide" evidence="1">
    <location>
        <begin position="1"/>
        <end position="19"/>
    </location>
</feature>
<evidence type="ECO:0000313" key="2">
    <source>
        <dbReference type="EMBL" id="NGZ77038.1"/>
    </source>
</evidence>